<organism evidence="2 3">
    <name type="scientific">Leptospira santarosai str. MOR084</name>
    <dbReference type="NCBI Taxonomy" id="1049984"/>
    <lineage>
        <taxon>Bacteria</taxon>
        <taxon>Pseudomonadati</taxon>
        <taxon>Spirochaetota</taxon>
        <taxon>Spirochaetia</taxon>
        <taxon>Leptospirales</taxon>
        <taxon>Leptospiraceae</taxon>
        <taxon>Leptospira</taxon>
    </lineage>
</organism>
<feature type="transmembrane region" description="Helical" evidence="1">
    <location>
        <begin position="21"/>
        <end position="40"/>
    </location>
</feature>
<evidence type="ECO:0000313" key="2">
    <source>
        <dbReference type="EMBL" id="EKO32867.1"/>
    </source>
</evidence>
<keyword evidence="1" id="KW-0812">Transmembrane</keyword>
<accession>A0A0E2BC06</accession>
<dbReference type="Proteomes" id="UP000006329">
    <property type="component" value="Unassembled WGS sequence"/>
</dbReference>
<evidence type="ECO:0000256" key="1">
    <source>
        <dbReference type="SAM" id="Phobius"/>
    </source>
</evidence>
<proteinExistence type="predicted"/>
<dbReference type="EMBL" id="AHON02000063">
    <property type="protein sequence ID" value="EKO32867.1"/>
    <property type="molecule type" value="Genomic_DNA"/>
</dbReference>
<evidence type="ECO:0000313" key="3">
    <source>
        <dbReference type="Proteomes" id="UP000006329"/>
    </source>
</evidence>
<comment type="caution">
    <text evidence="2">The sequence shown here is derived from an EMBL/GenBank/DDBJ whole genome shotgun (WGS) entry which is preliminary data.</text>
</comment>
<reference evidence="2" key="1">
    <citation type="submission" date="2012-10" db="EMBL/GenBank/DDBJ databases">
        <authorList>
            <person name="Harkins D.M."/>
            <person name="Durkin A.S."/>
            <person name="Brinkac L.M."/>
            <person name="Haft D.H."/>
            <person name="Selengut J.D."/>
            <person name="Sanka R."/>
            <person name="DePew J."/>
            <person name="Purushe J."/>
            <person name="Matthias M.A."/>
            <person name="Vinetz J.M."/>
            <person name="Sutton G.G."/>
            <person name="Nierman W.C."/>
            <person name="Fouts D.E."/>
        </authorList>
    </citation>
    <scope>NUCLEOTIDE SEQUENCE [LARGE SCALE GENOMIC DNA]</scope>
    <source>
        <strain evidence="2">MOR084</strain>
    </source>
</reference>
<dbReference type="AlphaFoldDB" id="A0A0E2BC06"/>
<sequence>MDAPYGTSGRKISNNYLRLRNRRYVSAILLLFLNMSLVLYS</sequence>
<protein>
    <submittedName>
        <fullName evidence="2">Uncharacterized protein</fullName>
    </submittedName>
</protein>
<name>A0A0E2BC06_9LEPT</name>
<keyword evidence="3" id="KW-1185">Reference proteome</keyword>
<keyword evidence="1" id="KW-0472">Membrane</keyword>
<keyword evidence="1" id="KW-1133">Transmembrane helix</keyword>
<gene>
    <name evidence="2" type="ORF">LEP1GSC179_3030</name>
</gene>